<dbReference type="CDD" id="cd07432">
    <property type="entry name" value="PHP_HisPPase"/>
    <property type="match status" value="1"/>
</dbReference>
<dbReference type="NCBIfam" id="NF038032">
    <property type="entry name" value="CehA_McbA_metalo"/>
    <property type="match status" value="1"/>
</dbReference>
<evidence type="ECO:0000259" key="2">
    <source>
        <dbReference type="SMART" id="SM00481"/>
    </source>
</evidence>
<dbReference type="SMART" id="SM00481">
    <property type="entry name" value="POLIIIAc"/>
    <property type="match status" value="1"/>
</dbReference>
<dbReference type="GO" id="GO:0004534">
    <property type="term" value="F:5'-3' RNA exonuclease activity"/>
    <property type="evidence" value="ECO:0007669"/>
    <property type="project" value="TreeGrafter"/>
</dbReference>
<dbReference type="RefSeq" id="WP_072831119.1">
    <property type="nucleotide sequence ID" value="NZ_FQXP01000004.1"/>
</dbReference>
<dbReference type="OrthoDB" id="9801679at2"/>
<evidence type="ECO:0000256" key="1">
    <source>
        <dbReference type="SAM" id="Phobius"/>
    </source>
</evidence>
<protein>
    <submittedName>
        <fullName evidence="3">Predicted metal-dependent phosphoesterase TrpH, contains PHP domain</fullName>
    </submittedName>
</protein>
<reference evidence="3 4" key="1">
    <citation type="submission" date="2016-11" db="EMBL/GenBank/DDBJ databases">
        <authorList>
            <person name="Jaros S."/>
            <person name="Januszkiewicz K."/>
            <person name="Wedrychowicz H."/>
        </authorList>
    </citation>
    <scope>NUCLEOTIDE SEQUENCE [LARGE SCALE GENOMIC DNA]</scope>
    <source>
        <strain evidence="3 4">DSM 3089</strain>
    </source>
</reference>
<proteinExistence type="predicted"/>
<accession>A0A1M5VDG1</accession>
<dbReference type="STRING" id="1121306.SAMN02745196_01242"/>
<feature type="domain" description="Polymerase/histidinol phosphatase N-terminal" evidence="2">
    <location>
        <begin position="151"/>
        <end position="215"/>
    </location>
</feature>
<dbReference type="GO" id="GO:0035312">
    <property type="term" value="F:5'-3' DNA exonuclease activity"/>
    <property type="evidence" value="ECO:0007669"/>
    <property type="project" value="TreeGrafter"/>
</dbReference>
<dbReference type="InterPro" id="IPR016195">
    <property type="entry name" value="Pol/histidinol_Pase-like"/>
</dbReference>
<keyword evidence="1" id="KW-1133">Transmembrane helix</keyword>
<keyword evidence="4" id="KW-1185">Reference proteome</keyword>
<evidence type="ECO:0000313" key="3">
    <source>
        <dbReference type="EMBL" id="SHH73289.1"/>
    </source>
</evidence>
<dbReference type="Proteomes" id="UP000184526">
    <property type="component" value="Unassembled WGS sequence"/>
</dbReference>
<dbReference type="SUPFAM" id="SSF89550">
    <property type="entry name" value="PHP domain-like"/>
    <property type="match status" value="1"/>
</dbReference>
<dbReference type="PANTHER" id="PTHR42924:SF3">
    <property type="entry name" value="POLYMERASE_HISTIDINOL PHOSPHATASE N-TERMINAL DOMAIN-CONTAINING PROTEIN"/>
    <property type="match status" value="1"/>
</dbReference>
<keyword evidence="1" id="KW-0472">Membrane</keyword>
<dbReference type="Pfam" id="PF02811">
    <property type="entry name" value="PHP"/>
    <property type="match status" value="1"/>
</dbReference>
<dbReference type="Gene3D" id="3.20.20.140">
    <property type="entry name" value="Metal-dependent hydrolases"/>
    <property type="match status" value="1"/>
</dbReference>
<dbReference type="InterPro" id="IPR013783">
    <property type="entry name" value="Ig-like_fold"/>
</dbReference>
<dbReference type="InterPro" id="IPR004013">
    <property type="entry name" value="PHP_dom"/>
</dbReference>
<dbReference type="EMBL" id="FQXP01000004">
    <property type="protein sequence ID" value="SHH73289.1"/>
    <property type="molecule type" value="Genomic_DNA"/>
</dbReference>
<evidence type="ECO:0000313" key="4">
    <source>
        <dbReference type="Proteomes" id="UP000184526"/>
    </source>
</evidence>
<keyword evidence="1" id="KW-0812">Transmembrane</keyword>
<sequence length="458" mass="51461">MKSNKRTKGFKKVIFMIMAIMCGIGISVIPSTEVMGESSSNMKYSVELSPNKSYVESGEVVKVKLHVENDTEKDNFDFKAKLMIDGNSEVIGSDTKEIKKIPLGESTEIIWEVKANTGASKIFIGVIEKNNKAFEIKASNIAVKGEGWFIGDNHTHTKYSDGQGTIAENFDAAREAGLNYVSITDHNNSLGWNDAQREQGEDLIVIRGNEYTSKSCHAVIMNVSDEKNYSGMNTNELCKYIKASYKNPLVYAAHPYESAYTWQEEDWNCDIDGIEVWNGWWGAKYKPNCDAFSKWDELNKEGRHIYGIATTDNHESKYIGKTYTVAYLKEFSSEGVVEAHKKGHIYGSNGPVIDFKIGDIMMGDDLHIKNNKVVTVKMSGKYHEKLSKVTLIKNGEIIYSKDLDNNEFNISQNVQVKPGDFLRMEVQGKESEHLKLDCIAFDSAPFAFSNPIFIVNNN</sequence>
<name>A0A1M5VDG1_9CLOT</name>
<gene>
    <name evidence="3" type="ORF">SAMN02745196_01242</name>
</gene>
<dbReference type="InterPro" id="IPR052018">
    <property type="entry name" value="PHP_domain"/>
</dbReference>
<dbReference type="PANTHER" id="PTHR42924">
    <property type="entry name" value="EXONUCLEASE"/>
    <property type="match status" value="1"/>
</dbReference>
<feature type="transmembrane region" description="Helical" evidence="1">
    <location>
        <begin position="12"/>
        <end position="30"/>
    </location>
</feature>
<dbReference type="AlphaFoldDB" id="A0A1M5VDG1"/>
<dbReference type="Gene3D" id="2.60.40.10">
    <property type="entry name" value="Immunoglobulins"/>
    <property type="match status" value="1"/>
</dbReference>
<organism evidence="3 4">
    <name type="scientific">Clostridium collagenovorans DSM 3089</name>
    <dbReference type="NCBI Taxonomy" id="1121306"/>
    <lineage>
        <taxon>Bacteria</taxon>
        <taxon>Bacillati</taxon>
        <taxon>Bacillota</taxon>
        <taxon>Clostridia</taxon>
        <taxon>Eubacteriales</taxon>
        <taxon>Clostridiaceae</taxon>
        <taxon>Clostridium</taxon>
    </lineage>
</organism>
<dbReference type="InterPro" id="IPR003141">
    <property type="entry name" value="Pol/His_phosphatase_N"/>
</dbReference>